<dbReference type="PANTHER" id="PTHR35790:SF4">
    <property type="entry name" value="HTH-TYPE TRANSCRIPTIONAL REGULATOR PCHR"/>
    <property type="match status" value="1"/>
</dbReference>
<dbReference type="STRING" id="112904.BH747_01220"/>
<evidence type="ECO:0000313" key="8">
    <source>
        <dbReference type="Proteomes" id="UP000321830"/>
    </source>
</evidence>
<dbReference type="PROSITE" id="PS50995">
    <property type="entry name" value="HTH_MARR_2"/>
    <property type="match status" value="1"/>
</dbReference>
<dbReference type="Gene3D" id="1.10.10.10">
    <property type="entry name" value="Winged helix-like DNA-binding domain superfamily/Winged helix DNA-binding domain"/>
    <property type="match status" value="1"/>
</dbReference>
<dbReference type="SMART" id="SM00347">
    <property type="entry name" value="HTH_MARR"/>
    <property type="match status" value="1"/>
</dbReference>
<proteinExistence type="predicted"/>
<evidence type="ECO:0000313" key="5">
    <source>
        <dbReference type="EMBL" id="GEL90680.1"/>
    </source>
</evidence>
<keyword evidence="1" id="KW-0805">Transcription regulation</keyword>
<dbReference type="GO" id="GO:0003700">
    <property type="term" value="F:DNA-binding transcription factor activity"/>
    <property type="evidence" value="ECO:0007669"/>
    <property type="project" value="InterPro"/>
</dbReference>
<dbReference type="PROSITE" id="PS01117">
    <property type="entry name" value="HTH_MARR_1"/>
    <property type="match status" value="1"/>
</dbReference>
<dbReference type="EMBL" id="BJWF01000001">
    <property type="protein sequence ID" value="GEL90680.1"/>
    <property type="molecule type" value="Genomic_DNA"/>
</dbReference>
<dbReference type="OrthoDB" id="5358347at2"/>
<evidence type="ECO:0000256" key="1">
    <source>
        <dbReference type="ARBA" id="ARBA00023015"/>
    </source>
</evidence>
<dbReference type="InterPro" id="IPR023187">
    <property type="entry name" value="Tscrpt_reg_MarR-type_CS"/>
</dbReference>
<dbReference type="Pfam" id="PF01047">
    <property type="entry name" value="MarR"/>
    <property type="match status" value="1"/>
</dbReference>
<dbReference type="Proteomes" id="UP000321830">
    <property type="component" value="Unassembled WGS sequence"/>
</dbReference>
<evidence type="ECO:0000256" key="3">
    <source>
        <dbReference type="ARBA" id="ARBA00023163"/>
    </source>
</evidence>
<accession>A0A1V8YFT9</accession>
<dbReference type="SUPFAM" id="SSF46785">
    <property type="entry name" value="Winged helix' DNA-binding domain"/>
    <property type="match status" value="1"/>
</dbReference>
<dbReference type="InterPro" id="IPR036388">
    <property type="entry name" value="WH-like_DNA-bd_sf"/>
</dbReference>
<keyword evidence="2" id="KW-0238">DNA-binding</keyword>
<dbReference type="RefSeq" id="WP_010750918.1">
    <property type="nucleotide sequence ID" value="NZ_BJWF01000001.1"/>
</dbReference>
<organism evidence="6 7">
    <name type="scientific">Enterococcus villorum</name>
    <dbReference type="NCBI Taxonomy" id="112904"/>
    <lineage>
        <taxon>Bacteria</taxon>
        <taxon>Bacillati</taxon>
        <taxon>Bacillota</taxon>
        <taxon>Bacilli</taxon>
        <taxon>Lactobacillales</taxon>
        <taxon>Enterococcaceae</taxon>
        <taxon>Enterococcus</taxon>
    </lineage>
</organism>
<feature type="domain" description="HTH marR-type" evidence="4">
    <location>
        <begin position="1"/>
        <end position="141"/>
    </location>
</feature>
<dbReference type="GO" id="GO:0003677">
    <property type="term" value="F:DNA binding"/>
    <property type="evidence" value="ECO:0007669"/>
    <property type="project" value="UniProtKB-KW"/>
</dbReference>
<dbReference type="InterPro" id="IPR052067">
    <property type="entry name" value="Metal_resp_HTH_trans_reg"/>
</dbReference>
<gene>
    <name evidence="5" type="primary">marR</name>
    <name evidence="6" type="ORF">BH747_01220</name>
    <name evidence="5" type="ORF">EVI01_00170</name>
</gene>
<reference evidence="5 8" key="2">
    <citation type="submission" date="2019-07" db="EMBL/GenBank/DDBJ databases">
        <title>Whole genome shotgun sequence of Enterococcus villorum NBRC 100699.</title>
        <authorList>
            <person name="Hosoyama A."/>
            <person name="Uohara A."/>
            <person name="Ohji S."/>
            <person name="Ichikawa N."/>
        </authorList>
    </citation>
    <scope>NUCLEOTIDE SEQUENCE [LARGE SCALE GENOMIC DNA]</scope>
    <source>
        <strain evidence="5 8">NBRC 100699</strain>
    </source>
</reference>
<dbReference type="Proteomes" id="UP000192477">
    <property type="component" value="Unassembled WGS sequence"/>
</dbReference>
<evidence type="ECO:0000256" key="2">
    <source>
        <dbReference type="ARBA" id="ARBA00023125"/>
    </source>
</evidence>
<keyword evidence="3" id="KW-0804">Transcription</keyword>
<dbReference type="PANTHER" id="PTHR35790">
    <property type="entry name" value="HTH-TYPE TRANSCRIPTIONAL REGULATOR PCHR"/>
    <property type="match status" value="1"/>
</dbReference>
<evidence type="ECO:0000313" key="7">
    <source>
        <dbReference type="Proteomes" id="UP000192477"/>
    </source>
</evidence>
<evidence type="ECO:0000313" key="6">
    <source>
        <dbReference type="EMBL" id="OQO71483.1"/>
    </source>
</evidence>
<protein>
    <submittedName>
        <fullName evidence="6">MarR family transcriptional regulator</fullName>
    </submittedName>
</protein>
<comment type="caution">
    <text evidence="6">The sequence shown here is derived from an EMBL/GenBank/DDBJ whole genome shotgun (WGS) entry which is preliminary data.</text>
</comment>
<reference evidence="6 7" key="1">
    <citation type="journal article" date="2017" name="BMC Microbiol.">
        <title>Comparative genomics of Enterococcus spp. isolated from bovine feces.</title>
        <authorList>
            <person name="Beukers A.G."/>
            <person name="Zaheer R."/>
            <person name="Goji N."/>
            <person name="Amoako K.K."/>
            <person name="Chaves A.V."/>
            <person name="Ward M.P."/>
            <person name="McAllister T.A."/>
        </authorList>
    </citation>
    <scope>NUCLEOTIDE SEQUENCE [LARGE SCALE GENOMIC DNA]</scope>
    <source>
        <strain evidence="6 7">F1129D 143</strain>
    </source>
</reference>
<evidence type="ECO:0000259" key="4">
    <source>
        <dbReference type="PROSITE" id="PS50995"/>
    </source>
</evidence>
<dbReference type="EMBL" id="MJEA01000001">
    <property type="protein sequence ID" value="OQO71483.1"/>
    <property type="molecule type" value="Genomic_DNA"/>
</dbReference>
<dbReference type="InterPro" id="IPR000835">
    <property type="entry name" value="HTH_MarR-typ"/>
</dbReference>
<sequence length="150" mass="17832">MDKRLALISEMLELANEITWLNKPKLEQALKGYSLNEIELIEKIAKIPHPNVTKLANASYMTRGAISKQTKKMLSQGLIESYQKPENKKERYFRLTAEGQRLNQLHQKLHQEFLEENEMVFQRMTKEEYDTVFRFIGRFRENLKSKKLEK</sequence>
<dbReference type="AlphaFoldDB" id="A0A1V8YFT9"/>
<name>A0A1V8YFT9_9ENTE</name>
<dbReference type="InterPro" id="IPR036390">
    <property type="entry name" value="WH_DNA-bd_sf"/>
</dbReference>